<gene>
    <name evidence="7" type="ORF">F9U64_16665</name>
</gene>
<dbReference type="GO" id="GO:0010181">
    <property type="term" value="F:FMN binding"/>
    <property type="evidence" value="ECO:0007669"/>
    <property type="project" value="InterPro"/>
</dbReference>
<reference evidence="7 8" key="1">
    <citation type="submission" date="2019-10" db="EMBL/GenBank/DDBJ databases">
        <title>Gracilibacillus sp. nov. isolated from rice seeds.</title>
        <authorList>
            <person name="He S."/>
        </authorList>
    </citation>
    <scope>NUCLEOTIDE SEQUENCE [LARGE SCALE GENOMIC DNA]</scope>
    <source>
        <strain evidence="7 8">TD8</strain>
    </source>
</reference>
<dbReference type="PANTHER" id="PTHR43303:SF4">
    <property type="entry name" value="NADPH DEHYDROGENASE C23G7.10C-RELATED"/>
    <property type="match status" value="1"/>
</dbReference>
<organism evidence="7 8">
    <name type="scientific">Gracilibacillus oryzae</name>
    <dbReference type="NCBI Taxonomy" id="1672701"/>
    <lineage>
        <taxon>Bacteria</taxon>
        <taxon>Bacillati</taxon>
        <taxon>Bacillota</taxon>
        <taxon>Bacilli</taxon>
        <taxon>Bacillales</taxon>
        <taxon>Bacillaceae</taxon>
        <taxon>Gracilibacillus</taxon>
    </lineage>
</organism>
<dbReference type="Gene3D" id="3.20.20.70">
    <property type="entry name" value="Aldolase class I"/>
    <property type="match status" value="1"/>
</dbReference>
<sequence>MDQLFSSFHIKNLSLKNRVVMPPMCQYSVTKQDGTPNDWHYTHYISRAIGGTALVIVEMTNVEPDGRISNNCLGLWSDEQMPAYKKIVEAVHKQGAKIGIQIAHAGRKAEDAETPVAPSAICFSERYKTPRALSTEEVKEMVEKFRHSVRRAVEAGFDTIELHGAHGYLIHQFHSHLTNHRDDEYKELSKFGVEVIQAAKSVMPDNMPLIMRISATEFAEDGYDLQGGIELARKYKEAGVDIFHISAGGEGKIAPSRNPGSHAGYMVPFARAVKEAFEVPVIAVGNLDNPELANATICNDDADLVAVGRGMLRDPYWTIHAAHQLKQEIEIPVQYERGFI</sequence>
<evidence type="ECO:0000256" key="4">
    <source>
        <dbReference type="ARBA" id="ARBA00022857"/>
    </source>
</evidence>
<dbReference type="PANTHER" id="PTHR43303">
    <property type="entry name" value="NADPH DEHYDROGENASE C23G7.10C-RELATED"/>
    <property type="match status" value="1"/>
</dbReference>
<evidence type="ECO:0000256" key="2">
    <source>
        <dbReference type="ARBA" id="ARBA00022630"/>
    </source>
</evidence>
<proteinExistence type="predicted"/>
<comment type="cofactor">
    <cofactor evidence="1">
        <name>FMN</name>
        <dbReference type="ChEBI" id="CHEBI:58210"/>
    </cofactor>
</comment>
<comment type="caution">
    <text evidence="7">The sequence shown here is derived from an EMBL/GenBank/DDBJ whole genome shotgun (WGS) entry which is preliminary data.</text>
</comment>
<dbReference type="OrthoDB" id="9772736at2"/>
<evidence type="ECO:0000256" key="5">
    <source>
        <dbReference type="ARBA" id="ARBA00023002"/>
    </source>
</evidence>
<dbReference type="AlphaFoldDB" id="A0A7C8KSI7"/>
<keyword evidence="2" id="KW-0285">Flavoprotein</keyword>
<accession>A0A7C8KSI7</accession>
<keyword evidence="3" id="KW-0288">FMN</keyword>
<dbReference type="InterPro" id="IPR001155">
    <property type="entry name" value="OxRdtase_FMN_N"/>
</dbReference>
<keyword evidence="4" id="KW-0521">NADP</keyword>
<keyword evidence="5" id="KW-0560">Oxidoreductase</keyword>
<evidence type="ECO:0000259" key="6">
    <source>
        <dbReference type="Pfam" id="PF00724"/>
    </source>
</evidence>
<dbReference type="RefSeq" id="WP_153406036.1">
    <property type="nucleotide sequence ID" value="NZ_ML762439.1"/>
</dbReference>
<dbReference type="EMBL" id="WEID01000083">
    <property type="protein sequence ID" value="KAB8128332.1"/>
    <property type="molecule type" value="Genomic_DNA"/>
</dbReference>
<dbReference type="GO" id="GO:0003959">
    <property type="term" value="F:NADPH dehydrogenase activity"/>
    <property type="evidence" value="ECO:0007669"/>
    <property type="project" value="InterPro"/>
</dbReference>
<dbReference type="InterPro" id="IPR013785">
    <property type="entry name" value="Aldolase_TIM"/>
</dbReference>
<evidence type="ECO:0000256" key="1">
    <source>
        <dbReference type="ARBA" id="ARBA00001917"/>
    </source>
</evidence>
<dbReference type="Proteomes" id="UP000480246">
    <property type="component" value="Unassembled WGS sequence"/>
</dbReference>
<keyword evidence="8" id="KW-1185">Reference proteome</keyword>
<protein>
    <submittedName>
        <fullName evidence="7">NADH:flavin oxidoreductase/NADH oxidase</fullName>
    </submittedName>
</protein>
<dbReference type="SUPFAM" id="SSF51395">
    <property type="entry name" value="FMN-linked oxidoreductases"/>
    <property type="match status" value="1"/>
</dbReference>
<evidence type="ECO:0000313" key="7">
    <source>
        <dbReference type="EMBL" id="KAB8128332.1"/>
    </source>
</evidence>
<dbReference type="CDD" id="cd02932">
    <property type="entry name" value="OYE_YqiM_FMN"/>
    <property type="match status" value="1"/>
</dbReference>
<dbReference type="Pfam" id="PF00724">
    <property type="entry name" value="Oxidored_FMN"/>
    <property type="match status" value="1"/>
</dbReference>
<dbReference type="InterPro" id="IPR044152">
    <property type="entry name" value="YqjM-like"/>
</dbReference>
<evidence type="ECO:0000313" key="8">
    <source>
        <dbReference type="Proteomes" id="UP000480246"/>
    </source>
</evidence>
<feature type="domain" description="NADH:flavin oxidoreductase/NADH oxidase N-terminal" evidence="6">
    <location>
        <begin position="3"/>
        <end position="327"/>
    </location>
</feature>
<name>A0A7C8KSI7_9BACI</name>
<evidence type="ECO:0000256" key="3">
    <source>
        <dbReference type="ARBA" id="ARBA00022643"/>
    </source>
</evidence>
<dbReference type="GO" id="GO:0050661">
    <property type="term" value="F:NADP binding"/>
    <property type="evidence" value="ECO:0007669"/>
    <property type="project" value="InterPro"/>
</dbReference>